<organism evidence="1 2">
    <name type="scientific">Araneus ventricosus</name>
    <name type="common">Orbweaver spider</name>
    <name type="synonym">Epeira ventricosa</name>
    <dbReference type="NCBI Taxonomy" id="182803"/>
    <lineage>
        <taxon>Eukaryota</taxon>
        <taxon>Metazoa</taxon>
        <taxon>Ecdysozoa</taxon>
        <taxon>Arthropoda</taxon>
        <taxon>Chelicerata</taxon>
        <taxon>Arachnida</taxon>
        <taxon>Araneae</taxon>
        <taxon>Araneomorphae</taxon>
        <taxon>Entelegynae</taxon>
        <taxon>Araneoidea</taxon>
        <taxon>Araneidae</taxon>
        <taxon>Araneus</taxon>
    </lineage>
</organism>
<proteinExistence type="predicted"/>
<feature type="non-terminal residue" evidence="1">
    <location>
        <position position="1"/>
    </location>
</feature>
<evidence type="ECO:0000313" key="1">
    <source>
        <dbReference type="EMBL" id="GBL58827.1"/>
    </source>
</evidence>
<name>A0A4Y1ZMT2_ARAVE</name>
<reference evidence="1 2" key="1">
    <citation type="journal article" date="2019" name="Sci. Rep.">
        <title>Orb-weaving spider Araneus ventricosus genome elucidates the spidroin gene catalogue.</title>
        <authorList>
            <person name="Kono N."/>
            <person name="Nakamura H."/>
            <person name="Ohtoshi R."/>
            <person name="Moran D.A.P."/>
            <person name="Shinohara A."/>
            <person name="Yoshida Y."/>
            <person name="Fujiwara M."/>
            <person name="Mori M."/>
            <person name="Tomita M."/>
            <person name="Arakawa K."/>
        </authorList>
    </citation>
    <scope>NUCLEOTIDE SEQUENCE [LARGE SCALE GENOMIC DNA]</scope>
</reference>
<dbReference type="AlphaFoldDB" id="A0A4Y1ZMT2"/>
<evidence type="ECO:0000313" key="2">
    <source>
        <dbReference type="Proteomes" id="UP000499080"/>
    </source>
</evidence>
<dbReference type="EMBL" id="BGPR01151364">
    <property type="protein sequence ID" value="GBL58827.1"/>
    <property type="molecule type" value="Genomic_DNA"/>
</dbReference>
<dbReference type="Proteomes" id="UP000499080">
    <property type="component" value="Unassembled WGS sequence"/>
</dbReference>
<protein>
    <submittedName>
        <fullName evidence="1">Uncharacterized protein</fullName>
    </submittedName>
</protein>
<keyword evidence="2" id="KW-1185">Reference proteome</keyword>
<accession>A0A4Y1ZMT2</accession>
<sequence length="57" mass="6221">PVDRADGLHDTSVANHCNFRQFPLSSARSPTNLPECHVSKDSGAFSESRGKCMNDVM</sequence>
<gene>
    <name evidence="1" type="ORF">AVEN_79991_1</name>
</gene>
<comment type="caution">
    <text evidence="1">The sequence shown here is derived from an EMBL/GenBank/DDBJ whole genome shotgun (WGS) entry which is preliminary data.</text>
</comment>